<keyword evidence="7 17" id="KW-0547">Nucleotide-binding</keyword>
<dbReference type="FunFam" id="1.10.510.10:FF:000060">
    <property type="entry name" value="G-type lectin S-receptor-like serine/threonine-protein kinase"/>
    <property type="match status" value="1"/>
</dbReference>
<accession>A0A8S0T258</accession>
<dbReference type="FunFam" id="2.60.120.430:FF:000003">
    <property type="entry name" value="FERONIA receptor-like kinase"/>
    <property type="match status" value="1"/>
</dbReference>
<evidence type="ECO:0000256" key="16">
    <source>
        <dbReference type="ARBA" id="ARBA00048679"/>
    </source>
</evidence>
<sequence length="1378" mass="154855">MLEPQGVGRLKDWAQKVNDKSDTLKQTQMKLGPNHVKKPVFNYNPNVKEVSDGPLTNPKPNLTQSPSIAIYGQIIPDWLLPPAPRDVPQMSQINVCFDNYVNAILKNIAPDPAPAQFTIDNDDVHEKMQKAEQEDEEDDIDQGESQSSSLEVVGPSHQPNDGSPGSAEDRDRLRRGTETSEAQVLDRDIEINTQPLLTAVPQYATNLVGPQCLHLSVPHLRRALVSPIGVHSADNYLTGDIAINCGSTGISTAFNNKEWTGDITESKSTSSLVIKGSSTASTAFHNLVSTDSIPYKTARISRKQFSYTFQVSPGQKLIRLHFSPASYHRFKKIKDLFTVEAGAFTLLRNFSASLTADALGVKSVVKEYCMNIEQNQPLSIIFSPEHSQSDKTYAFINGIEVISMPSDLFYSHDDDLGARVVGQKSRFYIDNNTALEMMQRLNFRWDPIPYLGMFGKWARVPDEKIKDFTWKTSVDIGFGYLLRLHFCERGLQLADTRNSIFSVYINDMIAETNVDICKERSVVSRIHLYRDYVVLVRGHKEDGRRDLLISLQLKDKLVNELFKGLEILKMSNHENSLASPNPFPSGRSSKSATVLNLLSFFGHGNAIATGAVFVISLVNIITYKLRKIWEANSTDCGYKPSGITEKLCHPFSLTEIQSATENFNDALVIGKGGFGKVYRGFISKGQKIVAIKRLKSNSRQGAREFWTEVETLSKLQHTNIISLIGYCNECQEMILLYEYAPSGTLADHLFGRNGESDYHSSLSWEQRLRICTAVGRGLDYLHTGTDHGIIHRDIKASNILLDENLEAKISDFGLAKARKRNWVQSYVSTNVKGTFGYFDPDYFRTHRLTRKSDTYAFGVVLLEVLCERPALDRRVEEDKISLTIWAQDCISKGEIDRLVAPGLRAQISPKSLMTFLEVAKRCLHDEPNKRPTMAQVVGQLESSLEQQESSKSSAPEITTSDSVVPFAGETLHSISAEIEETSSVDEQTMPHFQTERSKIVQNAEPSGRGAQVYKRNKNAYTLPRFWPWNALWKKANITKKNHLSIPEYFGAEVESHRFDLATIAAATNNFSLQNEIGAGAFGHVYKGLLSTGQEVAVKRLSSNSFQPYNVFKNEVLLLTKLQHPNLIKLLGYCIHEVEWILVYEFMENKSLDAYLFDETRHKLGWTIRFKIITGIARGVLHLRQNSGLRIDHVYIKASNVLLDREMNPKVPAFGLARTLEECQTEMKSTFISGVGYMSPEYIYEGIFSVKSDVYSFGVLVLEIVSGRSIHGAFPDQIVCVWKMWNEGKALEFLDKSMKDEFPADEALRCIQVGLLCIQKQRGDRPTMQSVLEMLEGEVLSLPQPLPPPYVGNETYSELKTSTHIDTTNEVTITELECR</sequence>
<evidence type="ECO:0000256" key="1">
    <source>
        <dbReference type="ARBA" id="ARBA00004479"/>
    </source>
</evidence>
<comment type="catalytic activity">
    <reaction evidence="15">
        <text>L-threonyl-[protein] + ATP = O-phospho-L-threonyl-[protein] + ADP + H(+)</text>
        <dbReference type="Rhea" id="RHEA:46608"/>
        <dbReference type="Rhea" id="RHEA-COMP:11060"/>
        <dbReference type="Rhea" id="RHEA-COMP:11605"/>
        <dbReference type="ChEBI" id="CHEBI:15378"/>
        <dbReference type="ChEBI" id="CHEBI:30013"/>
        <dbReference type="ChEBI" id="CHEBI:30616"/>
        <dbReference type="ChEBI" id="CHEBI:61977"/>
        <dbReference type="ChEBI" id="CHEBI:456216"/>
        <dbReference type="EC" id="2.7.11.1"/>
    </reaction>
</comment>
<comment type="catalytic activity">
    <reaction evidence="16">
        <text>L-seryl-[protein] + ATP = O-phospho-L-seryl-[protein] + ADP + H(+)</text>
        <dbReference type="Rhea" id="RHEA:17989"/>
        <dbReference type="Rhea" id="RHEA-COMP:9863"/>
        <dbReference type="Rhea" id="RHEA-COMP:11604"/>
        <dbReference type="ChEBI" id="CHEBI:15378"/>
        <dbReference type="ChEBI" id="CHEBI:29999"/>
        <dbReference type="ChEBI" id="CHEBI:30616"/>
        <dbReference type="ChEBI" id="CHEBI:83421"/>
        <dbReference type="ChEBI" id="CHEBI:456216"/>
        <dbReference type="EC" id="2.7.11.1"/>
    </reaction>
</comment>
<feature type="region of interest" description="Disordered" evidence="18">
    <location>
        <begin position="939"/>
        <end position="958"/>
    </location>
</feature>
<evidence type="ECO:0000256" key="9">
    <source>
        <dbReference type="ARBA" id="ARBA00022840"/>
    </source>
</evidence>
<keyword evidence="4" id="KW-0808">Transferase</keyword>
<evidence type="ECO:0000256" key="5">
    <source>
        <dbReference type="ARBA" id="ARBA00022692"/>
    </source>
</evidence>
<dbReference type="InterPro" id="IPR024788">
    <property type="entry name" value="Malectin-like_Carb-bd_dom"/>
</dbReference>
<evidence type="ECO:0000256" key="13">
    <source>
        <dbReference type="ARBA" id="ARBA00023170"/>
    </source>
</evidence>
<dbReference type="GO" id="GO:0016020">
    <property type="term" value="C:membrane"/>
    <property type="evidence" value="ECO:0007669"/>
    <property type="project" value="UniProtKB-SubCell"/>
</dbReference>
<organism evidence="20 21">
    <name type="scientific">Olea europaea subsp. europaea</name>
    <dbReference type="NCBI Taxonomy" id="158383"/>
    <lineage>
        <taxon>Eukaryota</taxon>
        <taxon>Viridiplantae</taxon>
        <taxon>Streptophyta</taxon>
        <taxon>Embryophyta</taxon>
        <taxon>Tracheophyta</taxon>
        <taxon>Spermatophyta</taxon>
        <taxon>Magnoliopsida</taxon>
        <taxon>eudicotyledons</taxon>
        <taxon>Gunneridae</taxon>
        <taxon>Pentapetalae</taxon>
        <taxon>asterids</taxon>
        <taxon>lamiids</taxon>
        <taxon>Lamiales</taxon>
        <taxon>Oleaceae</taxon>
        <taxon>Oleeae</taxon>
        <taxon>Olea</taxon>
    </lineage>
</organism>
<evidence type="ECO:0000256" key="10">
    <source>
        <dbReference type="ARBA" id="ARBA00022989"/>
    </source>
</evidence>
<keyword evidence="12" id="KW-1015">Disulfide bond</keyword>
<feature type="domain" description="Protein kinase" evidence="19">
    <location>
        <begin position="663"/>
        <end position="944"/>
    </location>
</feature>
<dbReference type="PANTHER" id="PTHR27006">
    <property type="entry name" value="PROMASTIGOTE SURFACE ANTIGEN PROTEIN PSA"/>
    <property type="match status" value="1"/>
</dbReference>
<evidence type="ECO:0000259" key="19">
    <source>
        <dbReference type="PROSITE" id="PS50011"/>
    </source>
</evidence>
<evidence type="ECO:0000256" key="11">
    <source>
        <dbReference type="ARBA" id="ARBA00023136"/>
    </source>
</evidence>
<evidence type="ECO:0000313" key="21">
    <source>
        <dbReference type="Proteomes" id="UP000594638"/>
    </source>
</evidence>
<evidence type="ECO:0000256" key="4">
    <source>
        <dbReference type="ARBA" id="ARBA00022679"/>
    </source>
</evidence>
<keyword evidence="21" id="KW-1185">Reference proteome</keyword>
<keyword evidence="8 20" id="KW-0418">Kinase</keyword>
<dbReference type="FunFam" id="3.30.200.20:FF:000039">
    <property type="entry name" value="receptor-like protein kinase FERONIA"/>
    <property type="match status" value="1"/>
</dbReference>
<dbReference type="InterPro" id="IPR000719">
    <property type="entry name" value="Prot_kinase_dom"/>
</dbReference>
<evidence type="ECO:0000256" key="6">
    <source>
        <dbReference type="ARBA" id="ARBA00022729"/>
    </source>
</evidence>
<dbReference type="InterPro" id="IPR001245">
    <property type="entry name" value="Ser-Thr/Tyr_kinase_cat_dom"/>
</dbReference>
<dbReference type="GO" id="GO:0005524">
    <property type="term" value="F:ATP binding"/>
    <property type="evidence" value="ECO:0007669"/>
    <property type="project" value="UniProtKB-UniRule"/>
</dbReference>
<dbReference type="InterPro" id="IPR008271">
    <property type="entry name" value="Ser/Thr_kinase_AS"/>
</dbReference>
<dbReference type="Gene3D" id="1.10.510.10">
    <property type="entry name" value="Transferase(Phosphotransferase) domain 1"/>
    <property type="match status" value="2"/>
</dbReference>
<feature type="compositionally biased region" description="Basic and acidic residues" evidence="18">
    <location>
        <begin position="167"/>
        <end position="187"/>
    </location>
</feature>
<feature type="compositionally biased region" description="Acidic residues" evidence="18">
    <location>
        <begin position="133"/>
        <end position="142"/>
    </location>
</feature>
<dbReference type="PROSITE" id="PS00108">
    <property type="entry name" value="PROTEIN_KINASE_ST"/>
    <property type="match status" value="1"/>
</dbReference>
<feature type="binding site" evidence="17">
    <location>
        <position position="1098"/>
    </location>
    <ligand>
        <name>ATP</name>
        <dbReference type="ChEBI" id="CHEBI:30616"/>
    </ligand>
</feature>
<dbReference type="Pfam" id="PF12819">
    <property type="entry name" value="Malectin_like"/>
    <property type="match status" value="1"/>
</dbReference>
<dbReference type="EC" id="2.7.11.1" evidence="2"/>
<dbReference type="PROSITE" id="PS00107">
    <property type="entry name" value="PROTEIN_KINASE_ATP"/>
    <property type="match status" value="2"/>
</dbReference>
<feature type="domain" description="Protein kinase" evidence="19">
    <location>
        <begin position="1070"/>
        <end position="1339"/>
    </location>
</feature>
<gene>
    <name evidence="20" type="ORF">OLEA9_A071139</name>
</gene>
<keyword evidence="3" id="KW-0723">Serine/threonine-protein kinase</keyword>
<feature type="compositionally biased region" description="Low complexity" evidence="18">
    <location>
        <begin position="939"/>
        <end position="953"/>
    </location>
</feature>
<dbReference type="FunFam" id="1.10.510.10:FF:000287">
    <property type="entry name" value="probable LRR receptor-like serine/threonine-protein kinase RKF3"/>
    <property type="match status" value="1"/>
</dbReference>
<dbReference type="Gene3D" id="3.30.200.20">
    <property type="entry name" value="Phosphorylase Kinase, domain 1"/>
    <property type="match status" value="2"/>
</dbReference>
<dbReference type="Pfam" id="PF00069">
    <property type="entry name" value="Pkinase"/>
    <property type="match status" value="1"/>
</dbReference>
<dbReference type="InterPro" id="IPR017441">
    <property type="entry name" value="Protein_kinase_ATP_BS"/>
</dbReference>
<name>A0A8S0T258_OLEEU</name>
<feature type="binding site" evidence="17">
    <location>
        <position position="692"/>
    </location>
    <ligand>
        <name>ATP</name>
        <dbReference type="ChEBI" id="CHEBI:30616"/>
    </ligand>
</feature>
<reference evidence="20 21" key="1">
    <citation type="submission" date="2019-12" db="EMBL/GenBank/DDBJ databases">
        <authorList>
            <person name="Alioto T."/>
            <person name="Alioto T."/>
            <person name="Gomez Garrido J."/>
        </authorList>
    </citation>
    <scope>NUCLEOTIDE SEQUENCE [LARGE SCALE GENOMIC DNA]</scope>
</reference>
<evidence type="ECO:0000256" key="3">
    <source>
        <dbReference type="ARBA" id="ARBA00022527"/>
    </source>
</evidence>
<evidence type="ECO:0000256" key="18">
    <source>
        <dbReference type="SAM" id="MobiDB-lite"/>
    </source>
</evidence>
<dbReference type="OrthoDB" id="1720310at2759"/>
<evidence type="ECO:0000256" key="8">
    <source>
        <dbReference type="ARBA" id="ARBA00022777"/>
    </source>
</evidence>
<dbReference type="InterPro" id="IPR011009">
    <property type="entry name" value="Kinase-like_dom_sf"/>
</dbReference>
<evidence type="ECO:0000256" key="15">
    <source>
        <dbReference type="ARBA" id="ARBA00047899"/>
    </source>
</evidence>
<protein>
    <recommendedName>
        <fullName evidence="2">non-specific serine/threonine protein kinase</fullName>
        <ecNumber evidence="2">2.7.11.1</ecNumber>
    </recommendedName>
</protein>
<evidence type="ECO:0000256" key="14">
    <source>
        <dbReference type="ARBA" id="ARBA00023180"/>
    </source>
</evidence>
<dbReference type="SMART" id="SM00220">
    <property type="entry name" value="S_TKc"/>
    <property type="match status" value="2"/>
</dbReference>
<evidence type="ECO:0000256" key="17">
    <source>
        <dbReference type="PROSITE-ProRule" id="PRU10141"/>
    </source>
</evidence>
<feature type="region of interest" description="Disordered" evidence="18">
    <location>
        <begin position="126"/>
        <end position="187"/>
    </location>
</feature>
<dbReference type="EMBL" id="CACTIH010005592">
    <property type="protein sequence ID" value="CAA2998404.1"/>
    <property type="molecule type" value="Genomic_DNA"/>
</dbReference>
<dbReference type="Pfam" id="PF07714">
    <property type="entry name" value="PK_Tyr_Ser-Thr"/>
    <property type="match status" value="1"/>
</dbReference>
<keyword evidence="9 17" id="KW-0067">ATP-binding</keyword>
<keyword evidence="11" id="KW-0472">Membrane</keyword>
<dbReference type="SUPFAM" id="SSF56112">
    <property type="entry name" value="Protein kinase-like (PK-like)"/>
    <property type="match status" value="2"/>
</dbReference>
<keyword evidence="6" id="KW-0732">Signal</keyword>
<comment type="caution">
    <text evidence="20">The sequence shown here is derived from an EMBL/GenBank/DDBJ whole genome shotgun (WGS) entry which is preliminary data.</text>
</comment>
<evidence type="ECO:0000256" key="12">
    <source>
        <dbReference type="ARBA" id="ARBA00023157"/>
    </source>
</evidence>
<evidence type="ECO:0000313" key="20">
    <source>
        <dbReference type="EMBL" id="CAA2998404.1"/>
    </source>
</evidence>
<dbReference type="Gene3D" id="2.60.120.430">
    <property type="entry name" value="Galactose-binding lectin"/>
    <property type="match status" value="2"/>
</dbReference>
<dbReference type="PANTHER" id="PTHR27006:SF587">
    <property type="entry name" value="RECEPTOR-LIKE SERINE_THREONINE-PROTEIN KINASE"/>
    <property type="match status" value="1"/>
</dbReference>
<dbReference type="Gramene" id="OE9A071139T1">
    <property type="protein sequence ID" value="OE9A071139C1"/>
    <property type="gene ID" value="OE9A071139"/>
</dbReference>
<dbReference type="FunFam" id="3.30.200.20:FF:000466">
    <property type="entry name" value="Putative LRR receptor-like serine/threonine-protein kinase"/>
    <property type="match status" value="1"/>
</dbReference>
<comment type="subcellular location">
    <subcellularLocation>
        <location evidence="1">Membrane</location>
        <topology evidence="1">Single-pass type I membrane protein</topology>
    </subcellularLocation>
</comment>
<proteinExistence type="predicted"/>
<keyword evidence="13 20" id="KW-0675">Receptor</keyword>
<keyword evidence="10" id="KW-1133">Transmembrane helix</keyword>
<evidence type="ECO:0000256" key="7">
    <source>
        <dbReference type="ARBA" id="ARBA00022741"/>
    </source>
</evidence>
<dbReference type="PROSITE" id="PS50011">
    <property type="entry name" value="PROTEIN_KINASE_DOM"/>
    <property type="match status" value="2"/>
</dbReference>
<keyword evidence="14" id="KW-0325">Glycoprotein</keyword>
<dbReference type="Proteomes" id="UP000594638">
    <property type="component" value="Unassembled WGS sequence"/>
</dbReference>
<dbReference type="CDD" id="cd14066">
    <property type="entry name" value="STKc_IRAK"/>
    <property type="match status" value="1"/>
</dbReference>
<dbReference type="GO" id="GO:0004674">
    <property type="term" value="F:protein serine/threonine kinase activity"/>
    <property type="evidence" value="ECO:0007669"/>
    <property type="project" value="UniProtKB-KW"/>
</dbReference>
<keyword evidence="5" id="KW-0812">Transmembrane</keyword>
<evidence type="ECO:0000256" key="2">
    <source>
        <dbReference type="ARBA" id="ARBA00012513"/>
    </source>
</evidence>